<protein>
    <recommendedName>
        <fullName evidence="4">Integrase</fullName>
    </recommendedName>
</protein>
<evidence type="ECO:0000256" key="1">
    <source>
        <dbReference type="SAM" id="MobiDB-lite"/>
    </source>
</evidence>
<reference evidence="2" key="1">
    <citation type="journal article" date="2016" name="Front. Microbiol.">
        <title>Genome Sequence of the Piezophilic, Mesophilic Sulfate-Reducing Bacterium Desulfovibrio indicus J2T.</title>
        <authorList>
            <person name="Cao J."/>
            <person name="Maignien L."/>
            <person name="Shao Z."/>
            <person name="Alain K."/>
            <person name="Jebbar M."/>
        </authorList>
    </citation>
    <scope>NUCLEOTIDE SEQUENCE</scope>
    <source>
        <strain evidence="2">DSM 16372</strain>
    </source>
</reference>
<dbReference type="EMBL" id="BPQO01000046">
    <property type="protein sequence ID" value="GJD92505.1"/>
    <property type="molecule type" value="Genomic_DNA"/>
</dbReference>
<keyword evidence="3" id="KW-1185">Reference proteome</keyword>
<evidence type="ECO:0000313" key="2">
    <source>
        <dbReference type="EMBL" id="GJD92505.1"/>
    </source>
</evidence>
<dbReference type="Proteomes" id="UP001055247">
    <property type="component" value="Unassembled WGS sequence"/>
</dbReference>
<dbReference type="AlphaFoldDB" id="A0AAV4ZZU6"/>
<sequence>MDDLHVDDLRGTAVTMRAEAAGSVPEIATITGHAQRILDRDLARKGILAESAIAKLDEHRWDRSRPKREYGEIVGGPSLQTVLQTASP</sequence>
<gene>
    <name evidence="2" type="ORF">BHAOGJBA_6060</name>
</gene>
<feature type="compositionally biased region" description="Polar residues" evidence="1">
    <location>
        <begin position="78"/>
        <end position="88"/>
    </location>
</feature>
<organism evidence="2 3">
    <name type="scientific">Methylobacterium hispanicum</name>
    <dbReference type="NCBI Taxonomy" id="270350"/>
    <lineage>
        <taxon>Bacteria</taxon>
        <taxon>Pseudomonadati</taxon>
        <taxon>Pseudomonadota</taxon>
        <taxon>Alphaproteobacteria</taxon>
        <taxon>Hyphomicrobiales</taxon>
        <taxon>Methylobacteriaceae</taxon>
        <taxon>Methylobacterium</taxon>
    </lineage>
</organism>
<comment type="caution">
    <text evidence="2">The sequence shown here is derived from an EMBL/GenBank/DDBJ whole genome shotgun (WGS) entry which is preliminary data.</text>
</comment>
<accession>A0AAV4ZZU6</accession>
<name>A0AAV4ZZU6_9HYPH</name>
<evidence type="ECO:0008006" key="4">
    <source>
        <dbReference type="Google" id="ProtNLM"/>
    </source>
</evidence>
<evidence type="ECO:0000313" key="3">
    <source>
        <dbReference type="Proteomes" id="UP001055247"/>
    </source>
</evidence>
<proteinExistence type="predicted"/>
<dbReference type="RefSeq" id="WP_066925993.1">
    <property type="nucleotide sequence ID" value="NZ_BPQO01000046.1"/>
</dbReference>
<feature type="region of interest" description="Disordered" evidence="1">
    <location>
        <begin position="68"/>
        <end position="88"/>
    </location>
</feature>
<reference evidence="2" key="2">
    <citation type="submission" date="2021-08" db="EMBL/GenBank/DDBJ databases">
        <authorList>
            <person name="Tani A."/>
            <person name="Ola A."/>
            <person name="Ogura Y."/>
            <person name="Katsura K."/>
            <person name="Hayashi T."/>
        </authorList>
    </citation>
    <scope>NUCLEOTIDE SEQUENCE</scope>
    <source>
        <strain evidence="2">DSM 16372</strain>
    </source>
</reference>